<sequence length="389" mass="44112">MVGEAANWFGPSTPIAPLAPAEVAGRQWDYPAGYNLSTVSRGYEPVSFATLRSIADGYDLLRLVIETRKDQISRHSWTIHARDKAARGNAISKRIGAARDFLARPDGAHGFADWLRLLLEETFVTDAAALYKRRDRSGRLIALLPIDGTTIKPLIDCWGRTPQPEYVGDALVYPVAYQQILKGYPAINYTARDLIYRPRNVRVNKVYGYSPVEQILTTVNIALRRQAYLLDYFTDGNIPDSLIGVPENWTPSQIASYQKYWDSYFEGEAGRRRRAKFIPGGVAKTFIQTKEPELKSPFDEWLARIICFAFSISPQALTQTMNRATARRKKRLRRKKAWDRRSTGSNLSSTMCWLANLTLLTSNFPGVLATKQIRSRKRPSFQVLPRKAF</sequence>
<dbReference type="EMBL" id="FOSN01000014">
    <property type="protein sequence ID" value="SFK67234.1"/>
    <property type="molecule type" value="Genomic_DNA"/>
</dbReference>
<dbReference type="AlphaFoldDB" id="A0A1I4BEK5"/>
<name>A0A1I4BEK5_9HYPH</name>
<dbReference type="Pfam" id="PF04860">
    <property type="entry name" value="Phage_portal"/>
    <property type="match status" value="1"/>
</dbReference>
<accession>A0A1I4BEK5</accession>
<reference evidence="1 2" key="1">
    <citation type="submission" date="2016-10" db="EMBL/GenBank/DDBJ databases">
        <authorList>
            <person name="de Groot N.N."/>
        </authorList>
    </citation>
    <scope>NUCLEOTIDE SEQUENCE [LARGE SCALE GENOMIC DNA]</scope>
    <source>
        <strain evidence="1 2">NE2</strain>
    </source>
</reference>
<evidence type="ECO:0000313" key="2">
    <source>
        <dbReference type="Proteomes" id="UP000198755"/>
    </source>
</evidence>
<keyword evidence="2" id="KW-1185">Reference proteome</keyword>
<evidence type="ECO:0000313" key="1">
    <source>
        <dbReference type="EMBL" id="SFK67234.1"/>
    </source>
</evidence>
<organism evidence="1 2">
    <name type="scientific">Methylocapsa palsarum</name>
    <dbReference type="NCBI Taxonomy" id="1612308"/>
    <lineage>
        <taxon>Bacteria</taxon>
        <taxon>Pseudomonadati</taxon>
        <taxon>Pseudomonadota</taxon>
        <taxon>Alphaproteobacteria</taxon>
        <taxon>Hyphomicrobiales</taxon>
        <taxon>Beijerinckiaceae</taxon>
        <taxon>Methylocapsa</taxon>
    </lineage>
</organism>
<dbReference type="STRING" id="1612308.SAMN05444581_11497"/>
<gene>
    <name evidence="1" type="ORF">SAMN05444581_11497</name>
</gene>
<proteinExistence type="predicted"/>
<protein>
    <submittedName>
        <fullName evidence="1">Phage portal protein</fullName>
    </submittedName>
</protein>
<dbReference type="InterPro" id="IPR006944">
    <property type="entry name" value="Phage/GTA_portal"/>
</dbReference>
<dbReference type="Proteomes" id="UP000198755">
    <property type="component" value="Unassembled WGS sequence"/>
</dbReference>